<comment type="caution">
    <text evidence="2">The sequence shown here is derived from an EMBL/GenBank/DDBJ whole genome shotgun (WGS) entry which is preliminary data.</text>
</comment>
<dbReference type="RefSeq" id="WP_138648482.1">
    <property type="nucleotide sequence ID" value="NZ_VCKW01000191.1"/>
</dbReference>
<dbReference type="Proteomes" id="UP000309174">
    <property type="component" value="Unassembled WGS sequence"/>
</dbReference>
<proteinExistence type="predicted"/>
<organism evidence="2 3">
    <name type="scientific">Actinomadura soli</name>
    <dbReference type="NCBI Taxonomy" id="2508997"/>
    <lineage>
        <taxon>Bacteria</taxon>
        <taxon>Bacillati</taxon>
        <taxon>Actinomycetota</taxon>
        <taxon>Actinomycetes</taxon>
        <taxon>Streptosporangiales</taxon>
        <taxon>Thermomonosporaceae</taxon>
        <taxon>Actinomadura</taxon>
    </lineage>
</organism>
<keyword evidence="1" id="KW-0812">Transmembrane</keyword>
<feature type="transmembrane region" description="Helical" evidence="1">
    <location>
        <begin position="39"/>
        <end position="59"/>
    </location>
</feature>
<sequence length="64" mass="6925">MGDNGGGPFQTVFRASLLVLGTMLALNMAVAYLQPIVPWLIGAVVIAGIVWGVVAVTRWRRSQW</sequence>
<evidence type="ECO:0000256" key="1">
    <source>
        <dbReference type="SAM" id="Phobius"/>
    </source>
</evidence>
<evidence type="ECO:0000313" key="3">
    <source>
        <dbReference type="Proteomes" id="UP000309174"/>
    </source>
</evidence>
<keyword evidence="1" id="KW-1133">Transmembrane helix</keyword>
<keyword evidence="1" id="KW-0472">Membrane</keyword>
<protein>
    <submittedName>
        <fullName evidence="2">Uncharacterized protein</fullName>
    </submittedName>
</protein>
<dbReference type="EMBL" id="VCKW01000191">
    <property type="protein sequence ID" value="TMQ91741.1"/>
    <property type="molecule type" value="Genomic_DNA"/>
</dbReference>
<dbReference type="AlphaFoldDB" id="A0A5C4J6B3"/>
<feature type="transmembrane region" description="Helical" evidence="1">
    <location>
        <begin position="12"/>
        <end position="33"/>
    </location>
</feature>
<accession>A0A5C4J6B3</accession>
<dbReference type="OrthoDB" id="3698947at2"/>
<keyword evidence="3" id="KW-1185">Reference proteome</keyword>
<evidence type="ECO:0000313" key="2">
    <source>
        <dbReference type="EMBL" id="TMQ91741.1"/>
    </source>
</evidence>
<gene>
    <name evidence="2" type="ORF">ETD83_29505</name>
</gene>
<name>A0A5C4J6B3_9ACTN</name>
<reference evidence="2 3" key="1">
    <citation type="submission" date="2019-05" db="EMBL/GenBank/DDBJ databases">
        <title>Draft genome sequence of Actinomadura sp. 14C53.</title>
        <authorList>
            <person name="Saricaoglu S."/>
            <person name="Isik K."/>
        </authorList>
    </citation>
    <scope>NUCLEOTIDE SEQUENCE [LARGE SCALE GENOMIC DNA]</scope>
    <source>
        <strain evidence="2 3">14C53</strain>
    </source>
</reference>